<keyword evidence="3" id="KW-1185">Reference proteome</keyword>
<dbReference type="EMBL" id="KV417527">
    <property type="protein sequence ID" value="KZP24241.1"/>
    <property type="molecule type" value="Genomic_DNA"/>
</dbReference>
<accession>A0A166MRL7</accession>
<protein>
    <submittedName>
        <fullName evidence="2">Uncharacterized protein</fullName>
    </submittedName>
</protein>
<organism evidence="2 3">
    <name type="scientific">Athelia psychrophila</name>
    <dbReference type="NCBI Taxonomy" id="1759441"/>
    <lineage>
        <taxon>Eukaryota</taxon>
        <taxon>Fungi</taxon>
        <taxon>Dikarya</taxon>
        <taxon>Basidiomycota</taxon>
        <taxon>Agaricomycotina</taxon>
        <taxon>Agaricomycetes</taxon>
        <taxon>Agaricomycetidae</taxon>
        <taxon>Atheliales</taxon>
        <taxon>Atheliaceae</taxon>
        <taxon>Athelia</taxon>
    </lineage>
</organism>
<reference evidence="2 3" key="1">
    <citation type="journal article" date="2016" name="Mol. Biol. Evol.">
        <title>Comparative Genomics of Early-Diverging Mushroom-Forming Fungi Provides Insights into the Origins of Lignocellulose Decay Capabilities.</title>
        <authorList>
            <person name="Nagy L.G."/>
            <person name="Riley R."/>
            <person name="Tritt A."/>
            <person name="Adam C."/>
            <person name="Daum C."/>
            <person name="Floudas D."/>
            <person name="Sun H."/>
            <person name="Yadav J.S."/>
            <person name="Pangilinan J."/>
            <person name="Larsson K.H."/>
            <person name="Matsuura K."/>
            <person name="Barry K."/>
            <person name="Labutti K."/>
            <person name="Kuo R."/>
            <person name="Ohm R.A."/>
            <person name="Bhattacharya S.S."/>
            <person name="Shirouzu T."/>
            <person name="Yoshinaga Y."/>
            <person name="Martin F.M."/>
            <person name="Grigoriev I.V."/>
            <person name="Hibbett D.S."/>
        </authorList>
    </citation>
    <scope>NUCLEOTIDE SEQUENCE [LARGE SCALE GENOMIC DNA]</scope>
    <source>
        <strain evidence="2 3">CBS 109695</strain>
    </source>
</reference>
<dbReference type="AlphaFoldDB" id="A0A166MRL7"/>
<proteinExistence type="predicted"/>
<evidence type="ECO:0000313" key="3">
    <source>
        <dbReference type="Proteomes" id="UP000076532"/>
    </source>
</evidence>
<name>A0A166MRL7_9AGAM</name>
<dbReference type="Proteomes" id="UP000076532">
    <property type="component" value="Unassembled WGS sequence"/>
</dbReference>
<gene>
    <name evidence="2" type="ORF">FIBSPDRAFT_426515</name>
</gene>
<feature type="region of interest" description="Disordered" evidence="1">
    <location>
        <begin position="1"/>
        <end position="25"/>
    </location>
</feature>
<evidence type="ECO:0000313" key="2">
    <source>
        <dbReference type="EMBL" id="KZP24241.1"/>
    </source>
</evidence>
<sequence length="128" mass="14671">MKDHRRGRVGMGYQDEDAGKAPTETRSPCHTYGNLIMMRTLRVSVGIGPCFHRNHHEKHCEGRNNVLDPMFPYKDIVILGQFRRCVGPNNRNKSLSLCFQCFFHGNSDQCPQREVTVPEPSAIDRSRL</sequence>
<evidence type="ECO:0000256" key="1">
    <source>
        <dbReference type="SAM" id="MobiDB-lite"/>
    </source>
</evidence>